<organism evidence="2 3">
    <name type="scientific">Taphrina deformans (strain PYCC 5710 / ATCC 11124 / CBS 356.35 / IMI 108563 / JCM 9778 / NBRC 8474)</name>
    <name type="common">Peach leaf curl fungus</name>
    <name type="synonym">Lalaria deformans</name>
    <dbReference type="NCBI Taxonomy" id="1097556"/>
    <lineage>
        <taxon>Eukaryota</taxon>
        <taxon>Fungi</taxon>
        <taxon>Dikarya</taxon>
        <taxon>Ascomycota</taxon>
        <taxon>Taphrinomycotina</taxon>
        <taxon>Taphrinomycetes</taxon>
        <taxon>Taphrinales</taxon>
        <taxon>Taphrinaceae</taxon>
        <taxon>Taphrina</taxon>
    </lineage>
</organism>
<feature type="compositionally biased region" description="Basic and acidic residues" evidence="1">
    <location>
        <begin position="371"/>
        <end position="383"/>
    </location>
</feature>
<feature type="region of interest" description="Disordered" evidence="1">
    <location>
        <begin position="271"/>
        <end position="290"/>
    </location>
</feature>
<comment type="caution">
    <text evidence="2">The sequence shown here is derived from an EMBL/GenBank/DDBJ whole genome shotgun (WGS) entry which is preliminary data.</text>
</comment>
<dbReference type="STRING" id="1097556.R4XMS6"/>
<feature type="region of interest" description="Disordered" evidence="1">
    <location>
        <begin position="364"/>
        <end position="383"/>
    </location>
</feature>
<feature type="region of interest" description="Disordered" evidence="1">
    <location>
        <begin position="328"/>
        <end position="358"/>
    </location>
</feature>
<feature type="compositionally biased region" description="Basic and acidic residues" evidence="1">
    <location>
        <begin position="341"/>
        <end position="354"/>
    </location>
</feature>
<feature type="compositionally biased region" description="Basic and acidic residues" evidence="1">
    <location>
        <begin position="271"/>
        <end position="283"/>
    </location>
</feature>
<dbReference type="OrthoDB" id="10655798at2759"/>
<evidence type="ECO:0000256" key="1">
    <source>
        <dbReference type="SAM" id="MobiDB-lite"/>
    </source>
</evidence>
<evidence type="ECO:0000313" key="3">
    <source>
        <dbReference type="Proteomes" id="UP000013776"/>
    </source>
</evidence>
<proteinExistence type="predicted"/>
<name>R4XMS6_TAPDE</name>
<accession>R4XMS6</accession>
<dbReference type="VEuPathDB" id="FungiDB:TAPDE_005089"/>
<evidence type="ECO:0008006" key="4">
    <source>
        <dbReference type="Google" id="ProtNLM"/>
    </source>
</evidence>
<dbReference type="AlphaFoldDB" id="R4XMS6"/>
<dbReference type="Proteomes" id="UP000013776">
    <property type="component" value="Unassembled WGS sequence"/>
</dbReference>
<evidence type="ECO:0000313" key="2">
    <source>
        <dbReference type="EMBL" id="CCG84604.1"/>
    </source>
</evidence>
<sequence>MSRTLGFIAGLTVPAGLYYVSVLHLQGTAAHLSEALHEQAIKLDNPTKLQPVIFEPRRHDNLMARIRQGWNDGIENGVRFFQETDWKETAEQSGTAIVNLSKAGWAKLQPTIEDGKEQVHRASEATRDASLHAGERVGGAIHDAKVTSREWAHEANVKAHEAAHAVEAEAHRLSQVTKTEAAEAKEYLKVAEHKAEREYQLLKAQAVHKGEDFKDETVRQAQEAESFLSKLYSSVSSETARKSQEIKEETVRQAHEAGAILEDAKDHIAAKASEKGHELKTETSRQAQEAESFLSKMYSTVFSEASRKSHEIKEETARQAHEANVALRDAGSKMSSQAQQKGEEIKQETARQADEASTFLQRLGSAISSKSSEKSQQLKDETVRQAQEARAFLSEAEDSVALKARKLSEESHALGKDIKEGAKQAGSRIDKKVEDSLLAAQMKASEAWIQAEDRYQQLLDATERKVDMKHKELLESVGGRRIGFSSVNDPTAAEKQAEAARKYNKKPVATFVKPEVQSPSSVPELFEYTA</sequence>
<dbReference type="EMBL" id="CAHR02000271">
    <property type="protein sequence ID" value="CCG84604.1"/>
    <property type="molecule type" value="Genomic_DNA"/>
</dbReference>
<reference evidence="2 3" key="1">
    <citation type="journal article" date="2013" name="MBio">
        <title>Genome sequencing of the plant pathogen Taphrina deformans, the causal agent of peach leaf curl.</title>
        <authorList>
            <person name="Cisse O.H."/>
            <person name="Almeida J.M.G.C.F."/>
            <person name="Fonseca A."/>
            <person name="Kumar A.A."/>
            <person name="Salojaervi J."/>
            <person name="Overmyer K."/>
            <person name="Hauser P.M."/>
            <person name="Pagni M."/>
        </authorList>
    </citation>
    <scope>NUCLEOTIDE SEQUENCE [LARGE SCALE GENOMIC DNA]</scope>
    <source>
        <strain evidence="3">PYCC 5710 / ATCC 11124 / CBS 356.35 / IMI 108563 / JCM 9778 / NBRC 8474</strain>
    </source>
</reference>
<gene>
    <name evidence="2" type="ORF">TAPDE_005089</name>
</gene>
<protein>
    <recommendedName>
        <fullName evidence="4">MICOS complex subunit MIC12</fullName>
    </recommendedName>
</protein>
<keyword evidence="3" id="KW-1185">Reference proteome</keyword>